<dbReference type="AlphaFoldDB" id="A0A154P677"/>
<gene>
    <name evidence="1" type="ORF">WN55_08986</name>
</gene>
<evidence type="ECO:0008006" key="3">
    <source>
        <dbReference type="Google" id="ProtNLM"/>
    </source>
</evidence>
<name>A0A154P677_DUFNO</name>
<accession>A0A154P677</accession>
<dbReference type="STRING" id="178035.A0A154P677"/>
<evidence type="ECO:0000313" key="1">
    <source>
        <dbReference type="EMBL" id="KZC07341.1"/>
    </source>
</evidence>
<organism evidence="1 2">
    <name type="scientific">Dufourea novaeangliae</name>
    <name type="common">Sweat bee</name>
    <dbReference type="NCBI Taxonomy" id="178035"/>
    <lineage>
        <taxon>Eukaryota</taxon>
        <taxon>Metazoa</taxon>
        <taxon>Ecdysozoa</taxon>
        <taxon>Arthropoda</taxon>
        <taxon>Hexapoda</taxon>
        <taxon>Insecta</taxon>
        <taxon>Pterygota</taxon>
        <taxon>Neoptera</taxon>
        <taxon>Endopterygota</taxon>
        <taxon>Hymenoptera</taxon>
        <taxon>Apocrita</taxon>
        <taxon>Aculeata</taxon>
        <taxon>Apoidea</taxon>
        <taxon>Anthophila</taxon>
        <taxon>Halictidae</taxon>
        <taxon>Rophitinae</taxon>
        <taxon>Dufourea</taxon>
    </lineage>
</organism>
<protein>
    <recommendedName>
        <fullName evidence="3">Reverse transcriptase domain-containing protein</fullName>
    </recommendedName>
</protein>
<keyword evidence="2" id="KW-1185">Reference proteome</keyword>
<dbReference type="EMBL" id="KQ434824">
    <property type="protein sequence ID" value="KZC07341.1"/>
    <property type="molecule type" value="Genomic_DNA"/>
</dbReference>
<sequence length="89" mass="10296">MIEELKGYLRKKGLKLNLGKSKVMESFGKGGGTRKERKYWWGEGEVEEVRQYGYLGYRIQRNGKQEEQVRERERKAAGAMGWGLGKRGV</sequence>
<evidence type="ECO:0000313" key="2">
    <source>
        <dbReference type="Proteomes" id="UP000076502"/>
    </source>
</evidence>
<dbReference type="Proteomes" id="UP000076502">
    <property type="component" value="Unassembled WGS sequence"/>
</dbReference>
<proteinExistence type="predicted"/>
<reference evidence="1 2" key="1">
    <citation type="submission" date="2015-07" db="EMBL/GenBank/DDBJ databases">
        <title>The genome of Dufourea novaeangliae.</title>
        <authorList>
            <person name="Pan H."/>
            <person name="Kapheim K."/>
        </authorList>
    </citation>
    <scope>NUCLEOTIDE SEQUENCE [LARGE SCALE GENOMIC DNA]</scope>
    <source>
        <strain evidence="1">0120121106</strain>
        <tissue evidence="1">Whole body</tissue>
    </source>
</reference>